<gene>
    <name evidence="10" type="ORF">EVB01_00430</name>
</gene>
<organism evidence="10 11">
    <name type="scientific">SAR86 cluster bacterium</name>
    <dbReference type="NCBI Taxonomy" id="2030880"/>
    <lineage>
        <taxon>Bacteria</taxon>
        <taxon>Pseudomonadati</taxon>
        <taxon>Pseudomonadota</taxon>
        <taxon>Gammaproteobacteria</taxon>
        <taxon>SAR86 cluster</taxon>
    </lineage>
</organism>
<comment type="caution">
    <text evidence="10">The sequence shown here is derived from an EMBL/GenBank/DDBJ whole genome shotgun (WGS) entry which is preliminary data.</text>
</comment>
<dbReference type="PANTHER" id="PTHR24286:SF24">
    <property type="entry name" value="LANOSTEROL 14-ALPHA DEMETHYLASE"/>
    <property type="match status" value="1"/>
</dbReference>
<dbReference type="InterPro" id="IPR002403">
    <property type="entry name" value="Cyt_P450_E_grp-IV"/>
</dbReference>
<keyword evidence="4 8" id="KW-0479">Metal-binding</keyword>
<dbReference type="GO" id="GO:0005506">
    <property type="term" value="F:iron ion binding"/>
    <property type="evidence" value="ECO:0007669"/>
    <property type="project" value="InterPro"/>
</dbReference>
<dbReference type="InterPro" id="IPR036396">
    <property type="entry name" value="Cyt_P450_sf"/>
</dbReference>
<dbReference type="PRINTS" id="PR00385">
    <property type="entry name" value="P450"/>
</dbReference>
<evidence type="ECO:0000313" key="11">
    <source>
        <dbReference type="Proteomes" id="UP000319023"/>
    </source>
</evidence>
<dbReference type="Gene3D" id="1.10.630.10">
    <property type="entry name" value="Cytochrome P450"/>
    <property type="match status" value="1"/>
</dbReference>
<reference evidence="10 11" key="1">
    <citation type="submission" date="2019-02" db="EMBL/GenBank/DDBJ databases">
        <title>Prokaryotic population dynamics and viral predation in marine succession experiment using metagenomics: the confinement effect.</title>
        <authorList>
            <person name="Haro-Moreno J.M."/>
            <person name="Rodriguez-Valera F."/>
            <person name="Lopez-Perez M."/>
        </authorList>
    </citation>
    <scope>NUCLEOTIDE SEQUENCE [LARGE SCALE GENOMIC DNA]</scope>
    <source>
        <strain evidence="10">MED-G168</strain>
    </source>
</reference>
<evidence type="ECO:0000256" key="4">
    <source>
        <dbReference type="ARBA" id="ARBA00022723"/>
    </source>
</evidence>
<keyword evidence="5 9" id="KW-0560">Oxidoreductase</keyword>
<evidence type="ECO:0000256" key="9">
    <source>
        <dbReference type="RuleBase" id="RU000461"/>
    </source>
</evidence>
<proteinExistence type="inferred from homology"/>
<dbReference type="Pfam" id="PF00067">
    <property type="entry name" value="p450"/>
    <property type="match status" value="1"/>
</dbReference>
<dbReference type="EMBL" id="SHBN01000004">
    <property type="protein sequence ID" value="RZO12418.1"/>
    <property type="molecule type" value="Genomic_DNA"/>
</dbReference>
<name>A0A520LTV5_9GAMM</name>
<accession>A0A520LTV5</accession>
<comment type="cofactor">
    <cofactor evidence="1 8">
        <name>heme</name>
        <dbReference type="ChEBI" id="CHEBI:30413"/>
    </cofactor>
</comment>
<dbReference type="PANTHER" id="PTHR24286">
    <property type="entry name" value="CYTOCHROME P450 26"/>
    <property type="match status" value="1"/>
</dbReference>
<dbReference type="Proteomes" id="UP000319023">
    <property type="component" value="Unassembled WGS sequence"/>
</dbReference>
<sequence length="449" mass="52208">MQYIEQLGPDNRDLSMFPGEYGLPYLGKTVEIVKDTLGYCNYHYEKYGPISRLDMVRNQRVLMCLGPEFNEAALFDPKGNFSAAGGYGSSLGTLYPEGMLVRDDKKHKRTRRASQPAFKNDALKTYVEMMNPIQERRIQDLPVNEEFIFYDNIQKTLMDVAAKVFLGLDERSPEAQKLNDTFERINKGLITPFPYDLPFSPFRKSLAARQELRNFLTSNIPLRRGTDRKDMFSRYCNAQDEDGEYLEDVDIDGHIAFLLFAAFDTTTSALTNILYYLGKNPGWQEKVRNELFEVKNEMPTFDDMAEMTLTEYVFQETLRFYPSVMILNRRTTRDVTVAGYDIPANTVIMLSPPFTHRMEEWWSNPHEFDPMRFSPERAEHKKHGFSYIPFGGGAHKCIGMHFAMMNAKLYLFRLLKNYKVTLRDHYNPKFMHVHLPRPIDGLPITLTRI</sequence>
<evidence type="ECO:0000256" key="2">
    <source>
        <dbReference type="ARBA" id="ARBA00010617"/>
    </source>
</evidence>
<evidence type="ECO:0000313" key="10">
    <source>
        <dbReference type="EMBL" id="RZO12418.1"/>
    </source>
</evidence>
<feature type="binding site" description="axial binding residue" evidence="8">
    <location>
        <position position="397"/>
    </location>
    <ligand>
        <name>heme</name>
        <dbReference type="ChEBI" id="CHEBI:30413"/>
    </ligand>
    <ligandPart>
        <name>Fe</name>
        <dbReference type="ChEBI" id="CHEBI:18248"/>
    </ligandPart>
</feature>
<dbReference type="PRINTS" id="PR00465">
    <property type="entry name" value="EP450IV"/>
</dbReference>
<evidence type="ECO:0000256" key="3">
    <source>
        <dbReference type="ARBA" id="ARBA00022617"/>
    </source>
</evidence>
<dbReference type="AlphaFoldDB" id="A0A520LTV5"/>
<evidence type="ECO:0000256" key="1">
    <source>
        <dbReference type="ARBA" id="ARBA00001971"/>
    </source>
</evidence>
<dbReference type="InterPro" id="IPR017972">
    <property type="entry name" value="Cyt_P450_CS"/>
</dbReference>
<dbReference type="GO" id="GO:0016705">
    <property type="term" value="F:oxidoreductase activity, acting on paired donors, with incorporation or reduction of molecular oxygen"/>
    <property type="evidence" value="ECO:0007669"/>
    <property type="project" value="InterPro"/>
</dbReference>
<keyword evidence="7 9" id="KW-0503">Monooxygenase</keyword>
<dbReference type="SUPFAM" id="SSF48264">
    <property type="entry name" value="Cytochrome P450"/>
    <property type="match status" value="1"/>
</dbReference>
<comment type="similarity">
    <text evidence="2 9">Belongs to the cytochrome P450 family.</text>
</comment>
<keyword evidence="3 8" id="KW-0349">Heme</keyword>
<evidence type="ECO:0000256" key="7">
    <source>
        <dbReference type="ARBA" id="ARBA00023033"/>
    </source>
</evidence>
<dbReference type="PROSITE" id="PS00086">
    <property type="entry name" value="CYTOCHROME_P450"/>
    <property type="match status" value="1"/>
</dbReference>
<dbReference type="GO" id="GO:0016125">
    <property type="term" value="P:sterol metabolic process"/>
    <property type="evidence" value="ECO:0007669"/>
    <property type="project" value="TreeGrafter"/>
</dbReference>
<protein>
    <submittedName>
        <fullName evidence="10">Cytochrome P450</fullName>
    </submittedName>
</protein>
<evidence type="ECO:0000256" key="5">
    <source>
        <dbReference type="ARBA" id="ARBA00023002"/>
    </source>
</evidence>
<dbReference type="InterPro" id="IPR001128">
    <property type="entry name" value="Cyt_P450"/>
</dbReference>
<evidence type="ECO:0000256" key="6">
    <source>
        <dbReference type="ARBA" id="ARBA00023004"/>
    </source>
</evidence>
<evidence type="ECO:0000256" key="8">
    <source>
        <dbReference type="PIRSR" id="PIRSR602403-1"/>
    </source>
</evidence>
<dbReference type="GO" id="GO:0020037">
    <property type="term" value="F:heme binding"/>
    <property type="evidence" value="ECO:0007669"/>
    <property type="project" value="InterPro"/>
</dbReference>
<keyword evidence="6 8" id="KW-0408">Iron</keyword>
<dbReference type="GO" id="GO:0004497">
    <property type="term" value="F:monooxygenase activity"/>
    <property type="evidence" value="ECO:0007669"/>
    <property type="project" value="UniProtKB-KW"/>
</dbReference>